<accession>A0A1F5F3C5</accession>
<keyword evidence="3" id="KW-0328">Glycosyltransferase</keyword>
<proteinExistence type="predicted"/>
<dbReference type="InterPro" id="IPR001173">
    <property type="entry name" value="Glyco_trans_2-like"/>
</dbReference>
<dbReference type="InterPro" id="IPR029044">
    <property type="entry name" value="Nucleotide-diphossugar_trans"/>
</dbReference>
<organism evidence="7 8">
    <name type="scientific">Candidatus Collierbacteria bacterium RIFOXYA2_FULL_46_10</name>
    <dbReference type="NCBI Taxonomy" id="1817726"/>
    <lineage>
        <taxon>Bacteria</taxon>
        <taxon>Candidatus Collieribacteriota</taxon>
    </lineage>
</organism>
<comment type="subcellular location">
    <subcellularLocation>
        <location evidence="1">Cell membrane</location>
    </subcellularLocation>
</comment>
<dbReference type="Gene3D" id="3.90.550.10">
    <property type="entry name" value="Spore Coat Polysaccharide Biosynthesis Protein SpsA, Chain A"/>
    <property type="match status" value="1"/>
</dbReference>
<dbReference type="SUPFAM" id="SSF53448">
    <property type="entry name" value="Nucleotide-diphospho-sugar transferases"/>
    <property type="match status" value="1"/>
</dbReference>
<dbReference type="Proteomes" id="UP000176191">
    <property type="component" value="Unassembled WGS sequence"/>
</dbReference>
<evidence type="ECO:0000313" key="7">
    <source>
        <dbReference type="EMBL" id="OGD74181.1"/>
    </source>
</evidence>
<evidence type="ECO:0000313" key="8">
    <source>
        <dbReference type="Proteomes" id="UP000176191"/>
    </source>
</evidence>
<dbReference type="AlphaFoldDB" id="A0A1F5F3C5"/>
<keyword evidence="5" id="KW-0472">Membrane</keyword>
<keyword evidence="4" id="KW-0808">Transferase</keyword>
<name>A0A1F5F3C5_9BACT</name>
<evidence type="ECO:0000256" key="5">
    <source>
        <dbReference type="ARBA" id="ARBA00023136"/>
    </source>
</evidence>
<feature type="domain" description="Glycosyltransferase 2-like" evidence="6">
    <location>
        <begin position="9"/>
        <end position="137"/>
    </location>
</feature>
<evidence type="ECO:0000256" key="4">
    <source>
        <dbReference type="ARBA" id="ARBA00022679"/>
    </source>
</evidence>
<comment type="caution">
    <text evidence="7">The sequence shown here is derived from an EMBL/GenBank/DDBJ whole genome shotgun (WGS) entry which is preliminary data.</text>
</comment>
<evidence type="ECO:0000256" key="1">
    <source>
        <dbReference type="ARBA" id="ARBA00004236"/>
    </source>
</evidence>
<reference evidence="7 8" key="1">
    <citation type="journal article" date="2016" name="Nat. Commun.">
        <title>Thousands of microbial genomes shed light on interconnected biogeochemical processes in an aquifer system.</title>
        <authorList>
            <person name="Anantharaman K."/>
            <person name="Brown C.T."/>
            <person name="Hug L.A."/>
            <person name="Sharon I."/>
            <person name="Castelle C.J."/>
            <person name="Probst A.J."/>
            <person name="Thomas B.C."/>
            <person name="Singh A."/>
            <person name="Wilkins M.J."/>
            <person name="Karaoz U."/>
            <person name="Brodie E.L."/>
            <person name="Williams K.H."/>
            <person name="Hubbard S.S."/>
            <person name="Banfield J.F."/>
        </authorList>
    </citation>
    <scope>NUCLEOTIDE SEQUENCE [LARGE SCALE GENOMIC DNA]</scope>
</reference>
<evidence type="ECO:0000256" key="2">
    <source>
        <dbReference type="ARBA" id="ARBA00022475"/>
    </source>
</evidence>
<dbReference type="CDD" id="cd00761">
    <property type="entry name" value="Glyco_tranf_GTA_type"/>
    <property type="match status" value="1"/>
</dbReference>
<keyword evidence="2" id="KW-1003">Cell membrane</keyword>
<dbReference type="PANTHER" id="PTHR43646:SF2">
    <property type="entry name" value="GLYCOSYLTRANSFERASE 2-LIKE DOMAIN-CONTAINING PROTEIN"/>
    <property type="match status" value="1"/>
</dbReference>
<evidence type="ECO:0000256" key="3">
    <source>
        <dbReference type="ARBA" id="ARBA00022676"/>
    </source>
</evidence>
<dbReference type="Pfam" id="PF00535">
    <property type="entry name" value="Glycos_transf_2"/>
    <property type="match status" value="1"/>
</dbReference>
<protein>
    <recommendedName>
        <fullName evidence="6">Glycosyltransferase 2-like domain-containing protein</fullName>
    </recommendedName>
</protein>
<dbReference type="PANTHER" id="PTHR43646">
    <property type="entry name" value="GLYCOSYLTRANSFERASE"/>
    <property type="match status" value="1"/>
</dbReference>
<gene>
    <name evidence="7" type="ORF">A2228_03260</name>
</gene>
<evidence type="ECO:0000259" key="6">
    <source>
        <dbReference type="Pfam" id="PF00535"/>
    </source>
</evidence>
<dbReference type="GO" id="GO:0016757">
    <property type="term" value="F:glycosyltransferase activity"/>
    <property type="evidence" value="ECO:0007669"/>
    <property type="project" value="UniProtKB-KW"/>
</dbReference>
<dbReference type="GO" id="GO:0005886">
    <property type="term" value="C:plasma membrane"/>
    <property type="evidence" value="ECO:0007669"/>
    <property type="project" value="UniProtKB-SubCell"/>
</dbReference>
<sequence>MIRSKPFFSIIIPALNEVKYLPHLLEDLTSQTFRDFEVLVVDGHSRDQTVAKAKLFARRLPHLTILQSPQPHVCVQRNLGAKKAHSEILVFLDADNSLPSYFLQGLKYRWESSHVDILACWFKPDIMKPSNETIATAVNLFLELQHTLKPTYLLESMFAITKSCFQTIGGFDESVNYAEGKSLIQSAISHGYTSKVVRDPVYTYSFRRLRKFGVLSMANRIAKMELSALLNQDLSKTKFTDLYPMQGGSFFHQSARARSRFLTNITKLLKNL</sequence>
<dbReference type="EMBL" id="MFAK01000039">
    <property type="protein sequence ID" value="OGD74181.1"/>
    <property type="molecule type" value="Genomic_DNA"/>
</dbReference>